<name>A0A699YFX8_HAELA</name>
<keyword evidence="2" id="KW-1185">Reference proteome</keyword>
<sequence>GDAPGCLVPTRDAHKGCTKISGLVGPPLQRGKLVGDGGSKGRQQRSQPACTLHHLLQVLADVFTSGEGLAGGCTPYIFDGGGIPLPEQVVFPS</sequence>
<organism evidence="1 2">
    <name type="scientific">Haematococcus lacustris</name>
    <name type="common">Green alga</name>
    <name type="synonym">Haematococcus pluvialis</name>
    <dbReference type="NCBI Taxonomy" id="44745"/>
    <lineage>
        <taxon>Eukaryota</taxon>
        <taxon>Viridiplantae</taxon>
        <taxon>Chlorophyta</taxon>
        <taxon>core chlorophytes</taxon>
        <taxon>Chlorophyceae</taxon>
        <taxon>CS clade</taxon>
        <taxon>Chlamydomonadales</taxon>
        <taxon>Haematococcaceae</taxon>
        <taxon>Haematococcus</taxon>
    </lineage>
</organism>
<comment type="caution">
    <text evidence="1">The sequence shown here is derived from an EMBL/GenBank/DDBJ whole genome shotgun (WGS) entry which is preliminary data.</text>
</comment>
<dbReference type="Proteomes" id="UP000485058">
    <property type="component" value="Unassembled WGS sequence"/>
</dbReference>
<proteinExistence type="predicted"/>
<evidence type="ECO:0000313" key="2">
    <source>
        <dbReference type="Proteomes" id="UP000485058"/>
    </source>
</evidence>
<feature type="non-terminal residue" evidence="1">
    <location>
        <position position="1"/>
    </location>
</feature>
<accession>A0A699YFX8</accession>
<protein>
    <submittedName>
        <fullName evidence="1">Uncharacterized protein</fullName>
    </submittedName>
</protein>
<gene>
    <name evidence="1" type="ORF">HaLaN_04011</name>
</gene>
<feature type="non-terminal residue" evidence="1">
    <location>
        <position position="93"/>
    </location>
</feature>
<dbReference type="EMBL" id="BLLF01000197">
    <property type="protein sequence ID" value="GFH08963.1"/>
    <property type="molecule type" value="Genomic_DNA"/>
</dbReference>
<reference evidence="1 2" key="1">
    <citation type="submission" date="2020-02" db="EMBL/GenBank/DDBJ databases">
        <title>Draft genome sequence of Haematococcus lacustris strain NIES-144.</title>
        <authorList>
            <person name="Morimoto D."/>
            <person name="Nakagawa S."/>
            <person name="Yoshida T."/>
            <person name="Sawayama S."/>
        </authorList>
    </citation>
    <scope>NUCLEOTIDE SEQUENCE [LARGE SCALE GENOMIC DNA]</scope>
    <source>
        <strain evidence="1 2">NIES-144</strain>
    </source>
</reference>
<evidence type="ECO:0000313" key="1">
    <source>
        <dbReference type="EMBL" id="GFH08963.1"/>
    </source>
</evidence>
<dbReference type="AlphaFoldDB" id="A0A699YFX8"/>